<dbReference type="Gene3D" id="2.40.260.10">
    <property type="entry name" value="Sortase"/>
    <property type="match status" value="1"/>
</dbReference>
<dbReference type="CDD" id="cd06166">
    <property type="entry name" value="Sortase_D_2"/>
    <property type="match status" value="1"/>
</dbReference>
<organism evidence="2 3">
    <name type="scientific">Candidatus Berkelbacteria bacterium Licking1014_96</name>
    <dbReference type="NCBI Taxonomy" id="2017149"/>
    <lineage>
        <taxon>Bacteria</taxon>
        <taxon>Candidatus Berkelbacteria</taxon>
    </lineage>
</organism>
<evidence type="ECO:0000313" key="3">
    <source>
        <dbReference type="Proteomes" id="UP000318296"/>
    </source>
</evidence>
<evidence type="ECO:0008006" key="4">
    <source>
        <dbReference type="Google" id="ProtNLM"/>
    </source>
</evidence>
<dbReference type="InterPro" id="IPR042000">
    <property type="entry name" value="Sortase_D_2"/>
</dbReference>
<dbReference type="InterPro" id="IPR023365">
    <property type="entry name" value="Sortase_dom-sf"/>
</dbReference>
<proteinExistence type="predicted"/>
<accession>A0A554LD42</accession>
<evidence type="ECO:0000256" key="1">
    <source>
        <dbReference type="ARBA" id="ARBA00022801"/>
    </source>
</evidence>
<keyword evidence="1" id="KW-0378">Hydrolase</keyword>
<dbReference type="InterPro" id="IPR005754">
    <property type="entry name" value="Sortase"/>
</dbReference>
<dbReference type="AlphaFoldDB" id="A0A554LD42"/>
<gene>
    <name evidence="2" type="ORF">CEN92_374</name>
</gene>
<reference evidence="2 3" key="1">
    <citation type="submission" date="2017-07" db="EMBL/GenBank/DDBJ databases">
        <title>Mechanisms for carbon and nitrogen cycling indicate functional differentiation within the Candidate Phyla Radiation.</title>
        <authorList>
            <person name="Danczak R.E."/>
            <person name="Johnston M.D."/>
            <person name="Kenah C."/>
            <person name="Slattery M."/>
            <person name="Wrighton K.C."/>
            <person name="Wilkins M.J."/>
        </authorList>
    </citation>
    <scope>NUCLEOTIDE SEQUENCE [LARGE SCALE GENOMIC DNA]</scope>
    <source>
        <strain evidence="2">Licking1014_96</strain>
    </source>
</reference>
<dbReference type="EMBL" id="VMGH01000057">
    <property type="protein sequence ID" value="TSC90811.1"/>
    <property type="molecule type" value="Genomic_DNA"/>
</dbReference>
<protein>
    <recommendedName>
        <fullName evidence="4">Sortase</fullName>
    </recommendedName>
</protein>
<dbReference type="Proteomes" id="UP000318296">
    <property type="component" value="Unassembled WGS sequence"/>
</dbReference>
<sequence length="208" mass="23497">MSFPKFYKDIAVLKKLRLKNYRLKLALALFAFLLCLLAGLIFLNRFQVSADVNNTSKSTQADLPQISFAEADFFLKIDKILVNAPVIPDVDGADKKVYFSSLQRGVAQMSGTAKPDEKGNVVIFGHSNYYESDLGAYKQVFKNLDELQSGDKIVIRYKNKDYNYAVVKQQKVAPDDIWVISAPYDLTLITCWPPGTIEKRLIVFANKI</sequence>
<dbReference type="SUPFAM" id="SSF63817">
    <property type="entry name" value="Sortase"/>
    <property type="match status" value="1"/>
</dbReference>
<dbReference type="NCBIfam" id="TIGR01076">
    <property type="entry name" value="sortase_fam"/>
    <property type="match status" value="1"/>
</dbReference>
<comment type="caution">
    <text evidence="2">The sequence shown here is derived from an EMBL/GenBank/DDBJ whole genome shotgun (WGS) entry which is preliminary data.</text>
</comment>
<dbReference type="GO" id="GO:0016787">
    <property type="term" value="F:hydrolase activity"/>
    <property type="evidence" value="ECO:0007669"/>
    <property type="project" value="UniProtKB-KW"/>
</dbReference>
<evidence type="ECO:0000313" key="2">
    <source>
        <dbReference type="EMBL" id="TSC90811.1"/>
    </source>
</evidence>
<dbReference type="Pfam" id="PF04203">
    <property type="entry name" value="Sortase"/>
    <property type="match status" value="1"/>
</dbReference>
<name>A0A554LD42_9BACT</name>